<protein>
    <recommendedName>
        <fullName evidence="2">UPF0301 protein SOCE26_081450</fullName>
    </recommendedName>
</protein>
<evidence type="ECO:0000313" key="4">
    <source>
        <dbReference type="Proteomes" id="UP000238348"/>
    </source>
</evidence>
<dbReference type="PANTHER" id="PTHR30327:SF1">
    <property type="entry name" value="UPF0301 PROTEIN YQGE"/>
    <property type="match status" value="1"/>
</dbReference>
<dbReference type="HAMAP" id="MF_00758">
    <property type="entry name" value="UPF0301"/>
    <property type="match status" value="1"/>
</dbReference>
<evidence type="ECO:0000256" key="1">
    <source>
        <dbReference type="ARBA" id="ARBA00009600"/>
    </source>
</evidence>
<dbReference type="Pfam" id="PF02622">
    <property type="entry name" value="DUF179"/>
    <property type="match status" value="1"/>
</dbReference>
<organism evidence="3 4">
    <name type="scientific">Sorangium cellulosum</name>
    <name type="common">Polyangium cellulosum</name>
    <dbReference type="NCBI Taxonomy" id="56"/>
    <lineage>
        <taxon>Bacteria</taxon>
        <taxon>Pseudomonadati</taxon>
        <taxon>Myxococcota</taxon>
        <taxon>Polyangia</taxon>
        <taxon>Polyangiales</taxon>
        <taxon>Polyangiaceae</taxon>
        <taxon>Sorangium</taxon>
    </lineage>
</organism>
<dbReference type="InterPro" id="IPR003774">
    <property type="entry name" value="AlgH-like"/>
</dbReference>
<dbReference type="OrthoDB" id="9807486at2"/>
<comment type="similarity">
    <text evidence="1 2">Belongs to the UPF0301 (AlgH) family.</text>
</comment>
<dbReference type="SUPFAM" id="SSF143456">
    <property type="entry name" value="VC0467-like"/>
    <property type="match status" value="1"/>
</dbReference>
<accession>A0A2L0F5C8</accession>
<dbReference type="PANTHER" id="PTHR30327">
    <property type="entry name" value="UNCHARACTERIZED PROTEIN YQGE"/>
    <property type="match status" value="1"/>
</dbReference>
<name>A0A2L0F5C8_SORCE</name>
<proteinExistence type="inferred from homology"/>
<reference evidence="3 4" key="1">
    <citation type="submission" date="2015-09" db="EMBL/GenBank/DDBJ databases">
        <title>Sorangium comparison.</title>
        <authorList>
            <person name="Zaburannyi N."/>
            <person name="Bunk B."/>
            <person name="Overmann J."/>
            <person name="Mueller R."/>
        </authorList>
    </citation>
    <scope>NUCLEOTIDE SEQUENCE [LARGE SCALE GENOMIC DNA]</scope>
    <source>
        <strain evidence="3 4">So ce26</strain>
    </source>
</reference>
<dbReference type="RefSeq" id="WP_104984789.1">
    <property type="nucleotide sequence ID" value="NZ_CP012673.1"/>
</dbReference>
<sequence length="201" mass="21087">MNREANVLAPGFLIASPPLGDPNFDRTVVLLAVHSEGGALGFVVNRPAPMTLGELLSFAGYGNELKHPGPVYLGGPVQPSSGWILCLDPELGAEETGVIPVGARVRVTSSRSAFDALAADAARGAVGAASADPRRRTVLLGYSGWGPGQLEREIASGAWLPTPLDERVLFDVAADQRWEQAYALLGLSPIEVMSMRSIGEA</sequence>
<dbReference type="GO" id="GO:0005829">
    <property type="term" value="C:cytosol"/>
    <property type="evidence" value="ECO:0007669"/>
    <property type="project" value="TreeGrafter"/>
</dbReference>
<evidence type="ECO:0000256" key="2">
    <source>
        <dbReference type="HAMAP-Rule" id="MF_00758"/>
    </source>
</evidence>
<gene>
    <name evidence="3" type="ORF">SOCE26_081450</name>
</gene>
<evidence type="ECO:0000313" key="3">
    <source>
        <dbReference type="EMBL" id="AUX46639.1"/>
    </source>
</evidence>
<dbReference type="EMBL" id="CP012673">
    <property type="protein sequence ID" value="AUX46639.1"/>
    <property type="molecule type" value="Genomic_DNA"/>
</dbReference>
<dbReference type="AlphaFoldDB" id="A0A2L0F5C8"/>
<dbReference type="Gene3D" id="3.40.1740.10">
    <property type="entry name" value="VC0467-like"/>
    <property type="match status" value="1"/>
</dbReference>
<dbReference type="Proteomes" id="UP000238348">
    <property type="component" value="Chromosome"/>
</dbReference>